<dbReference type="SMART" id="SM00406">
    <property type="entry name" value="IGv"/>
    <property type="match status" value="1"/>
</dbReference>
<organism evidence="5 6">
    <name type="scientific">Synaphobranchus kaupii</name>
    <name type="common">Kaup's arrowtooth eel</name>
    <dbReference type="NCBI Taxonomy" id="118154"/>
    <lineage>
        <taxon>Eukaryota</taxon>
        <taxon>Metazoa</taxon>
        <taxon>Chordata</taxon>
        <taxon>Craniata</taxon>
        <taxon>Vertebrata</taxon>
        <taxon>Euteleostomi</taxon>
        <taxon>Actinopterygii</taxon>
        <taxon>Neopterygii</taxon>
        <taxon>Teleostei</taxon>
        <taxon>Anguilliformes</taxon>
        <taxon>Synaphobranchidae</taxon>
        <taxon>Synaphobranchus</taxon>
    </lineage>
</organism>
<dbReference type="Proteomes" id="UP001152622">
    <property type="component" value="Chromosome 1"/>
</dbReference>
<dbReference type="Gene3D" id="2.60.40.10">
    <property type="entry name" value="Immunoglobulins"/>
    <property type="match status" value="1"/>
</dbReference>
<reference evidence="5" key="1">
    <citation type="journal article" date="2023" name="Science">
        <title>Genome structures resolve the early diversification of teleost fishes.</title>
        <authorList>
            <person name="Parey E."/>
            <person name="Louis A."/>
            <person name="Montfort J."/>
            <person name="Bouchez O."/>
            <person name="Roques C."/>
            <person name="Iampietro C."/>
            <person name="Lluch J."/>
            <person name="Castinel A."/>
            <person name="Donnadieu C."/>
            <person name="Desvignes T."/>
            <person name="Floi Bucao C."/>
            <person name="Jouanno E."/>
            <person name="Wen M."/>
            <person name="Mejri S."/>
            <person name="Dirks R."/>
            <person name="Jansen H."/>
            <person name="Henkel C."/>
            <person name="Chen W.J."/>
            <person name="Zahm M."/>
            <person name="Cabau C."/>
            <person name="Klopp C."/>
            <person name="Thompson A.W."/>
            <person name="Robinson-Rechavi M."/>
            <person name="Braasch I."/>
            <person name="Lecointre G."/>
            <person name="Bobe J."/>
            <person name="Postlethwait J.H."/>
            <person name="Berthelot C."/>
            <person name="Roest Crollius H."/>
            <person name="Guiguen Y."/>
        </authorList>
    </citation>
    <scope>NUCLEOTIDE SEQUENCE</scope>
    <source>
        <strain evidence="5">WJC10195</strain>
    </source>
</reference>
<accession>A0A9Q1JF72</accession>
<dbReference type="InterPro" id="IPR013783">
    <property type="entry name" value="Ig-like_fold"/>
</dbReference>
<dbReference type="GO" id="GO:0005886">
    <property type="term" value="C:plasma membrane"/>
    <property type="evidence" value="ECO:0007669"/>
    <property type="project" value="TreeGrafter"/>
</dbReference>
<sequence>MFHMDTIKSLALVCLIFALDRMRPAEAQVKSEQSPVEPQLLHVDDTMKLWCRTDSDSNSLTWYRRGPPNSKRTGLEMLAFSYASSSKTDLSSAPSDVTDRMESSRTGIELTLELKSLKPGDSGVYFCAARDAL</sequence>
<evidence type="ECO:0000259" key="4">
    <source>
        <dbReference type="PROSITE" id="PS50835"/>
    </source>
</evidence>
<feature type="domain" description="Ig-like" evidence="4">
    <location>
        <begin position="24"/>
        <end position="133"/>
    </location>
</feature>
<dbReference type="GO" id="GO:0007166">
    <property type="term" value="P:cell surface receptor signaling pathway"/>
    <property type="evidence" value="ECO:0007669"/>
    <property type="project" value="TreeGrafter"/>
</dbReference>
<feature type="signal peptide" evidence="3">
    <location>
        <begin position="1"/>
        <end position="27"/>
    </location>
</feature>
<comment type="caution">
    <text evidence="5">The sequence shown here is derived from an EMBL/GenBank/DDBJ whole genome shotgun (WGS) entry which is preliminary data.</text>
</comment>
<protein>
    <recommendedName>
        <fullName evidence="4">Ig-like domain-containing protein</fullName>
    </recommendedName>
</protein>
<dbReference type="EMBL" id="JAINUF010000001">
    <property type="protein sequence ID" value="KAJ8382410.1"/>
    <property type="molecule type" value="Genomic_DNA"/>
</dbReference>
<dbReference type="AlphaFoldDB" id="A0A9Q1JF72"/>
<dbReference type="SUPFAM" id="SSF48726">
    <property type="entry name" value="Immunoglobulin"/>
    <property type="match status" value="1"/>
</dbReference>
<evidence type="ECO:0000313" key="6">
    <source>
        <dbReference type="Proteomes" id="UP001152622"/>
    </source>
</evidence>
<dbReference type="InterPro" id="IPR013106">
    <property type="entry name" value="Ig_V-set"/>
</dbReference>
<evidence type="ECO:0000256" key="3">
    <source>
        <dbReference type="SAM" id="SignalP"/>
    </source>
</evidence>
<dbReference type="OrthoDB" id="10465034at2759"/>
<keyword evidence="2" id="KW-0391">Immunity</keyword>
<gene>
    <name evidence="5" type="ORF">SKAU_G00031880</name>
</gene>
<keyword evidence="6" id="KW-1185">Reference proteome</keyword>
<dbReference type="Pfam" id="PF07686">
    <property type="entry name" value="V-set"/>
    <property type="match status" value="1"/>
</dbReference>
<evidence type="ECO:0000256" key="2">
    <source>
        <dbReference type="ARBA" id="ARBA00022859"/>
    </source>
</evidence>
<dbReference type="InterPro" id="IPR007110">
    <property type="entry name" value="Ig-like_dom"/>
</dbReference>
<dbReference type="InterPro" id="IPR050413">
    <property type="entry name" value="TCR_beta_variable"/>
</dbReference>
<feature type="chain" id="PRO_5040330938" description="Ig-like domain-containing protein" evidence="3">
    <location>
        <begin position="28"/>
        <end position="133"/>
    </location>
</feature>
<evidence type="ECO:0000313" key="5">
    <source>
        <dbReference type="EMBL" id="KAJ8382410.1"/>
    </source>
</evidence>
<dbReference type="InterPro" id="IPR036179">
    <property type="entry name" value="Ig-like_dom_sf"/>
</dbReference>
<name>A0A9Q1JF72_SYNKA</name>
<proteinExistence type="predicted"/>
<dbReference type="PROSITE" id="PS50835">
    <property type="entry name" value="IG_LIKE"/>
    <property type="match status" value="1"/>
</dbReference>
<dbReference type="PANTHER" id="PTHR23268">
    <property type="entry name" value="T-CELL RECEPTOR BETA CHAIN"/>
    <property type="match status" value="1"/>
</dbReference>
<keyword evidence="1 3" id="KW-0732">Signal</keyword>
<evidence type="ECO:0000256" key="1">
    <source>
        <dbReference type="ARBA" id="ARBA00022729"/>
    </source>
</evidence>
<dbReference type="GO" id="GO:0002376">
    <property type="term" value="P:immune system process"/>
    <property type="evidence" value="ECO:0007669"/>
    <property type="project" value="UniProtKB-KW"/>
</dbReference>